<dbReference type="PANTHER" id="PTHR23020">
    <property type="entry name" value="UNCHARACTERIZED NUCLEAR HORMONE RECEPTOR-RELATED"/>
    <property type="match status" value="1"/>
</dbReference>
<reference evidence="2" key="1">
    <citation type="submission" date="2007-07" db="EMBL/GenBank/DDBJ databases">
        <title>PCAP assembly of the Caenorhabditis remanei genome.</title>
        <authorList>
            <consortium name="The Caenorhabditis remanei Sequencing Consortium"/>
            <person name="Wilson R.K."/>
        </authorList>
    </citation>
    <scope>NUCLEOTIDE SEQUENCE [LARGE SCALE GENOMIC DNA]</scope>
    <source>
        <strain evidence="2">PB4641</strain>
    </source>
</reference>
<accession>E3LCD7</accession>
<feature type="domain" description="CHK kinase-like" evidence="1">
    <location>
        <begin position="194"/>
        <end position="380"/>
    </location>
</feature>
<dbReference type="HOGENOM" id="CLU_598857_0_0_1"/>
<organism evidence="3">
    <name type="scientific">Caenorhabditis remanei</name>
    <name type="common">Caenorhabditis vulgaris</name>
    <dbReference type="NCBI Taxonomy" id="31234"/>
    <lineage>
        <taxon>Eukaryota</taxon>
        <taxon>Metazoa</taxon>
        <taxon>Ecdysozoa</taxon>
        <taxon>Nematoda</taxon>
        <taxon>Chromadorea</taxon>
        <taxon>Rhabditida</taxon>
        <taxon>Rhabditina</taxon>
        <taxon>Rhabditomorpha</taxon>
        <taxon>Rhabditoidea</taxon>
        <taxon>Rhabditidae</taxon>
        <taxon>Peloderinae</taxon>
        <taxon>Caenorhabditis</taxon>
    </lineage>
</organism>
<dbReference type="PANTHER" id="PTHR23020:SF22">
    <property type="entry name" value="CHK KINASE-LIKE DOMAIN-CONTAINING PROTEIN"/>
    <property type="match status" value="1"/>
</dbReference>
<keyword evidence="3" id="KW-1185">Reference proteome</keyword>
<dbReference type="AlphaFoldDB" id="E3LCD7"/>
<dbReference type="InParanoid" id="E3LCD7"/>
<evidence type="ECO:0000259" key="1">
    <source>
        <dbReference type="SMART" id="SM00587"/>
    </source>
</evidence>
<dbReference type="EMBL" id="DS268407">
    <property type="protein sequence ID" value="EFO82701.1"/>
    <property type="molecule type" value="Genomic_DNA"/>
</dbReference>
<dbReference type="OrthoDB" id="191037at2759"/>
<dbReference type="Proteomes" id="UP000008281">
    <property type="component" value="Unassembled WGS sequence"/>
</dbReference>
<dbReference type="InterPro" id="IPR052961">
    <property type="entry name" value="Oxido-Kinase-like_Enzymes"/>
</dbReference>
<protein>
    <submittedName>
        <fullName evidence="2">CRE-DHS-27 protein</fullName>
    </submittedName>
</protein>
<dbReference type="Gene3D" id="3.90.1200.10">
    <property type="match status" value="1"/>
</dbReference>
<sequence>MVLNSENCRYKQHARNKIFINGENRALSVNTGNIREHEYISKKFDGQMYPIGNHGLHANWLFNAVGLSKFQKSISRLDCHQLGSDGFVSQIMRVSIEFKNKKRQKVCQVYYCIAKFILLQYIVKMPETTNIKAALEKTLKLKMPEGADDRFIGGLVTFYNRECDFYGMERISGIRVPDYFYSQKMNPGKQVGAIVMEDLEGMVSVPYYESLNVSQLFSIASQLVNLHVFSVDMPAEWKKKFSFPMEFINTVANMHQVVKTYVDRNPELKETFSRVEKMYHSRELFVFLHRDSHKALGLDDFLCHGDLWFYNMLWKSTGTGSEMASNELGAIIDWQNLHTGSIAEDFGHMLTFCCDTTTRRLAEQEFLPIYYELLKAKTEEAGKVLNVTLSQFRRAYRRNFIAHALHLPFITSIMLCVQPAKDEITQYNRNKQLIDKVIGAWEDALDALHEEFPLFDF</sequence>
<dbReference type="SMART" id="SM00587">
    <property type="entry name" value="CHK"/>
    <property type="match status" value="1"/>
</dbReference>
<evidence type="ECO:0000313" key="2">
    <source>
        <dbReference type="EMBL" id="EFO82701.1"/>
    </source>
</evidence>
<dbReference type="OMA" id="EVDFYQM"/>
<proteinExistence type="predicted"/>
<dbReference type="InterPro" id="IPR012877">
    <property type="entry name" value="Dhs-27"/>
</dbReference>
<evidence type="ECO:0000313" key="3">
    <source>
        <dbReference type="Proteomes" id="UP000008281"/>
    </source>
</evidence>
<dbReference type="eggNOG" id="KOG1014">
    <property type="taxonomic scope" value="Eukaryota"/>
</dbReference>
<dbReference type="Pfam" id="PF07914">
    <property type="entry name" value="DUF1679"/>
    <property type="match status" value="1"/>
</dbReference>
<dbReference type="SUPFAM" id="SSF56112">
    <property type="entry name" value="Protein kinase-like (PK-like)"/>
    <property type="match status" value="1"/>
</dbReference>
<name>E3LCD7_CAERE</name>
<dbReference type="InterPro" id="IPR011009">
    <property type="entry name" value="Kinase-like_dom_sf"/>
</dbReference>
<dbReference type="InterPro" id="IPR015897">
    <property type="entry name" value="CHK_kinase-like"/>
</dbReference>
<gene>
    <name evidence="2" type="primary">Cre-dhs-27</name>
    <name evidence="2" type="ORF">CRE_00402</name>
</gene>